<dbReference type="AlphaFoldDB" id="A0A7X2MJ68"/>
<name>A0A7X2MJ68_ENTAG</name>
<evidence type="ECO:0000313" key="2">
    <source>
        <dbReference type="Proteomes" id="UP000461948"/>
    </source>
</evidence>
<evidence type="ECO:0000313" key="1">
    <source>
        <dbReference type="EMBL" id="MSE14227.1"/>
    </source>
</evidence>
<protein>
    <submittedName>
        <fullName evidence="1">Uncharacterized protein</fullName>
    </submittedName>
</protein>
<gene>
    <name evidence="1" type="ORF">GKC49_03425</name>
</gene>
<accession>A0A7X2MJ68</accession>
<proteinExistence type="predicted"/>
<dbReference type="Proteomes" id="UP000461948">
    <property type="component" value="Unassembled WGS sequence"/>
</dbReference>
<sequence>MEDSIFTIPQREQISIELKKKADLLRLLKTMGLIMNTGSTLSEFTLLICHY</sequence>
<organism evidence="1 2">
    <name type="scientific">Enterobacter agglomerans</name>
    <name type="common">Erwinia herbicola</name>
    <name type="synonym">Pantoea agglomerans</name>
    <dbReference type="NCBI Taxonomy" id="549"/>
    <lineage>
        <taxon>Bacteria</taxon>
        <taxon>Pseudomonadati</taxon>
        <taxon>Pseudomonadota</taxon>
        <taxon>Gammaproteobacteria</taxon>
        <taxon>Enterobacterales</taxon>
        <taxon>Erwiniaceae</taxon>
        <taxon>Pantoea</taxon>
        <taxon>Pantoea agglomerans group</taxon>
    </lineage>
</organism>
<comment type="caution">
    <text evidence="1">The sequence shown here is derived from an EMBL/GenBank/DDBJ whole genome shotgun (WGS) entry which is preliminary data.</text>
</comment>
<reference evidence="1 2" key="1">
    <citation type="submission" date="2019-11" db="EMBL/GenBank/DDBJ databases">
        <title>Draft Genome Sequence of Plant Growth-Promoting Rhizosphere-Associated Bacteria.</title>
        <authorList>
            <person name="Vasilyev I.Y."/>
            <person name="Radchenko V."/>
            <person name="Ilnitskaya E.V."/>
        </authorList>
    </citation>
    <scope>NUCLEOTIDE SEQUENCE [LARGE SCALE GENOMIC DNA]</scope>
    <source>
        <strain evidence="1 2">VRA_MhP_f</strain>
    </source>
</reference>
<dbReference type="EMBL" id="WKLC01000074">
    <property type="protein sequence ID" value="MSE14227.1"/>
    <property type="molecule type" value="Genomic_DNA"/>
</dbReference>